<evidence type="ECO:0000256" key="1">
    <source>
        <dbReference type="SAM" id="Phobius"/>
    </source>
</evidence>
<organism evidence="2 3">
    <name type="scientific">Karstenula rhodostoma CBS 690.94</name>
    <dbReference type="NCBI Taxonomy" id="1392251"/>
    <lineage>
        <taxon>Eukaryota</taxon>
        <taxon>Fungi</taxon>
        <taxon>Dikarya</taxon>
        <taxon>Ascomycota</taxon>
        <taxon>Pezizomycotina</taxon>
        <taxon>Dothideomycetes</taxon>
        <taxon>Pleosporomycetidae</taxon>
        <taxon>Pleosporales</taxon>
        <taxon>Massarineae</taxon>
        <taxon>Didymosphaeriaceae</taxon>
        <taxon>Karstenula</taxon>
    </lineage>
</organism>
<keyword evidence="1" id="KW-0472">Membrane</keyword>
<evidence type="ECO:0000313" key="3">
    <source>
        <dbReference type="Proteomes" id="UP000799764"/>
    </source>
</evidence>
<name>A0A9P4P633_9PLEO</name>
<comment type="caution">
    <text evidence="2">The sequence shown here is derived from an EMBL/GenBank/DDBJ whole genome shotgun (WGS) entry which is preliminary data.</text>
</comment>
<keyword evidence="1" id="KW-0812">Transmembrane</keyword>
<feature type="transmembrane region" description="Helical" evidence="1">
    <location>
        <begin position="12"/>
        <end position="30"/>
    </location>
</feature>
<evidence type="ECO:0000313" key="2">
    <source>
        <dbReference type="EMBL" id="KAF2437249.1"/>
    </source>
</evidence>
<accession>A0A9P4P633</accession>
<dbReference type="Proteomes" id="UP000799764">
    <property type="component" value="Unassembled WGS sequence"/>
</dbReference>
<reference evidence="2" key="1">
    <citation type="journal article" date="2020" name="Stud. Mycol.">
        <title>101 Dothideomycetes genomes: a test case for predicting lifestyles and emergence of pathogens.</title>
        <authorList>
            <person name="Haridas S."/>
            <person name="Albert R."/>
            <person name="Binder M."/>
            <person name="Bloem J."/>
            <person name="Labutti K."/>
            <person name="Salamov A."/>
            <person name="Andreopoulos B."/>
            <person name="Baker S."/>
            <person name="Barry K."/>
            <person name="Bills G."/>
            <person name="Bluhm B."/>
            <person name="Cannon C."/>
            <person name="Castanera R."/>
            <person name="Culley D."/>
            <person name="Daum C."/>
            <person name="Ezra D."/>
            <person name="Gonzalez J."/>
            <person name="Henrissat B."/>
            <person name="Kuo A."/>
            <person name="Liang C."/>
            <person name="Lipzen A."/>
            <person name="Lutzoni F."/>
            <person name="Magnuson J."/>
            <person name="Mondo S."/>
            <person name="Nolan M."/>
            <person name="Ohm R."/>
            <person name="Pangilinan J."/>
            <person name="Park H.-J."/>
            <person name="Ramirez L."/>
            <person name="Alfaro M."/>
            <person name="Sun H."/>
            <person name="Tritt A."/>
            <person name="Yoshinaga Y."/>
            <person name="Zwiers L.-H."/>
            <person name="Turgeon B."/>
            <person name="Goodwin S."/>
            <person name="Spatafora J."/>
            <person name="Crous P."/>
            <person name="Grigoriev I."/>
        </authorList>
    </citation>
    <scope>NUCLEOTIDE SEQUENCE</scope>
    <source>
        <strain evidence="2">CBS 690.94</strain>
    </source>
</reference>
<proteinExistence type="predicted"/>
<protein>
    <submittedName>
        <fullName evidence="2">Uncharacterized protein</fullName>
    </submittedName>
</protein>
<sequence length="160" mass="17879">MEDWADSVTWTTAYLSGSIGIVSLATYKTWKYFSNRDQRDQAKGKAAEPLISKAGACGTSIRFYLPENQRPTRSTVSDEQAVNDNRLRFGMVIHLITSAGEVAAMRASDGTDMARLKIMHPDDRYRTLGLGRCVCVRDRIVLREEASGKMLSRARVAEDE</sequence>
<keyword evidence="3" id="KW-1185">Reference proteome</keyword>
<keyword evidence="1" id="KW-1133">Transmembrane helix</keyword>
<dbReference type="AlphaFoldDB" id="A0A9P4P633"/>
<dbReference type="EMBL" id="MU001518">
    <property type="protein sequence ID" value="KAF2437249.1"/>
    <property type="molecule type" value="Genomic_DNA"/>
</dbReference>
<gene>
    <name evidence="2" type="ORF">P171DRAFT_185746</name>
</gene>